<dbReference type="Gene3D" id="3.30.70.1450">
    <property type="entry name" value="Regulator of K+ conductance, C-terminal domain"/>
    <property type="match status" value="1"/>
</dbReference>
<protein>
    <submittedName>
        <fullName evidence="2">TrkA C-terminal domain-containing protein</fullName>
    </submittedName>
</protein>
<accession>A0ABW9MZH8</accession>
<sequence>MVDGLDVIDKKLREIKFPAYVLVISIERDNMEFIPSADDKILLGDKITVLVNARDTFQIDAYLNHQ</sequence>
<dbReference type="EMBL" id="JBGMEG010000003">
    <property type="protein sequence ID" value="MFO3717216.1"/>
    <property type="molecule type" value="Genomic_DNA"/>
</dbReference>
<dbReference type="Proteomes" id="UP001637993">
    <property type="component" value="Unassembled WGS sequence"/>
</dbReference>
<evidence type="ECO:0000259" key="1">
    <source>
        <dbReference type="PROSITE" id="PS51202"/>
    </source>
</evidence>
<dbReference type="InterPro" id="IPR036721">
    <property type="entry name" value="RCK_C_sf"/>
</dbReference>
<dbReference type="PROSITE" id="PS51202">
    <property type="entry name" value="RCK_C"/>
    <property type="match status" value="1"/>
</dbReference>
<keyword evidence="3" id="KW-1185">Reference proteome</keyword>
<gene>
    <name evidence="2" type="ORF">AB9Q04_02480</name>
</gene>
<feature type="domain" description="RCK C-terminal" evidence="1">
    <location>
        <begin position="1"/>
        <end position="65"/>
    </location>
</feature>
<dbReference type="RefSeq" id="WP_410023921.1">
    <property type="nucleotide sequence ID" value="NZ_JBGMEG010000003.1"/>
</dbReference>
<evidence type="ECO:0000313" key="2">
    <source>
        <dbReference type="EMBL" id="MFO3717216.1"/>
    </source>
</evidence>
<name>A0ABW9MZH8_9FIRM</name>
<dbReference type="InterPro" id="IPR006037">
    <property type="entry name" value="RCK_C"/>
</dbReference>
<reference evidence="2 3" key="1">
    <citation type="journal article" date="2025" name="Anaerobe">
        <title>Description of Anaerococcus kampingiae sp. nov., Anaerococcus groningensis sp. nov., Anaerococcus martiniensis sp. nov., and Anaerococcus cruorum sp. nov., isolated from human clinical specimens.</title>
        <authorList>
            <person name="Boiten K.E."/>
            <person name="Meijer J."/>
            <person name="van Wezel E.M."/>
            <person name="Veloo A.C.M."/>
        </authorList>
    </citation>
    <scope>NUCLEOTIDE SEQUENCE [LARGE SCALE GENOMIC DNA]</scope>
    <source>
        <strain evidence="2 3">ENR1011</strain>
    </source>
</reference>
<dbReference type="Pfam" id="PF02080">
    <property type="entry name" value="TrkA_C"/>
    <property type="match status" value="1"/>
</dbReference>
<dbReference type="SUPFAM" id="SSF116726">
    <property type="entry name" value="TrkA C-terminal domain-like"/>
    <property type="match status" value="1"/>
</dbReference>
<evidence type="ECO:0000313" key="3">
    <source>
        <dbReference type="Proteomes" id="UP001637993"/>
    </source>
</evidence>
<proteinExistence type="predicted"/>
<organism evidence="2 3">
    <name type="scientific">Anaerococcus groningensis</name>
    <dbReference type="NCBI Taxonomy" id="3115616"/>
    <lineage>
        <taxon>Bacteria</taxon>
        <taxon>Bacillati</taxon>
        <taxon>Bacillota</taxon>
        <taxon>Tissierellia</taxon>
        <taxon>Tissierellales</taxon>
        <taxon>Peptoniphilaceae</taxon>
        <taxon>Anaerococcus</taxon>
    </lineage>
</organism>
<comment type="caution">
    <text evidence="2">The sequence shown here is derived from an EMBL/GenBank/DDBJ whole genome shotgun (WGS) entry which is preliminary data.</text>
</comment>